<sequence length="489" mass="55780">MYEYRFCPWPPDFFSFETNKIKMNNRKSRRNNNKKKVPPINVELDGDTIKIPLSTLNNIIEHESSNYMLEILTTKDAIGLNELVNVQDWKKNCKKLETQAKMLDSIASRLKRDIKINKLAQPMRCLSASVNQHVIVTLNKKAKKDALLGKNYQVFTISDSEDDVIITDTSNMKSNMKSIHTKSDKIIDLIDLDDDTQIVEIKLEQAPKSKTNCKSNSEDDPVIITDTSKIKPIPTTNENIIDLIDFDNNTQNLGVKIKPASKSKTNVSIPDLKTNDNNKVLPINTEASKTLSNGKFLSKTIHKRKPGPKSKTMFVSDVSFNAENEKTPTKKMRLNECEDINNEESNTVNLLSCRSVKKLEVPEKYIHNSKYPPPYPLIPPHNNQPSWKNVPPMPDMTIKVSGNKVTLTWDLHLTLQTAKIKMYELYVCKETDAPPKTSMWKKKGIIKADLLPMACELEVYDLGHFYYFALRAVDEHNRRAPCAVKKTMI</sequence>
<proteinExistence type="predicted"/>
<reference evidence="3" key="1">
    <citation type="submission" date="2010-06" db="EMBL/GenBank/DDBJ databases">
        <authorList>
            <person name="Jiang H."/>
            <person name="Abraham K."/>
            <person name="Ali S."/>
            <person name="Alsbrooks S.L."/>
            <person name="Anim B.N."/>
            <person name="Anosike U.S."/>
            <person name="Attaway T."/>
            <person name="Bandaranaike D.P."/>
            <person name="Battles P.K."/>
            <person name="Bell S.N."/>
            <person name="Bell A.V."/>
            <person name="Beltran B."/>
            <person name="Bickham C."/>
            <person name="Bustamante Y."/>
            <person name="Caleb T."/>
            <person name="Canada A."/>
            <person name="Cardenas V."/>
            <person name="Carter K."/>
            <person name="Chacko J."/>
            <person name="Chandrabose M.N."/>
            <person name="Chavez D."/>
            <person name="Chavez A."/>
            <person name="Chen L."/>
            <person name="Chu H.-S."/>
            <person name="Claassen K.J."/>
            <person name="Cockrell R."/>
            <person name="Collins M."/>
            <person name="Cooper J.A."/>
            <person name="Cree A."/>
            <person name="Curry S.M."/>
            <person name="Da Y."/>
            <person name="Dao M.D."/>
            <person name="Das B."/>
            <person name="Davila M.-L."/>
            <person name="Davy-Carroll L."/>
            <person name="Denson S."/>
            <person name="Dinh H."/>
            <person name="Ebong V.E."/>
            <person name="Edwards J.R."/>
            <person name="Egan A."/>
            <person name="El-Daye J."/>
            <person name="Escobedo L."/>
            <person name="Fernandez S."/>
            <person name="Fernando P.R."/>
            <person name="Flagg N."/>
            <person name="Forbes L.D."/>
            <person name="Fowler R.G."/>
            <person name="Fu Q."/>
            <person name="Gabisi R.A."/>
            <person name="Ganer J."/>
            <person name="Garbino Pronczuk A."/>
            <person name="Garcia R.M."/>
            <person name="Garner T."/>
            <person name="Garrett T.E."/>
            <person name="Gonzalez D.A."/>
            <person name="Hamid H."/>
            <person name="Hawkins E.S."/>
            <person name="Hirani K."/>
            <person name="Hogues M.E."/>
            <person name="Hollins B."/>
            <person name="Hsiao C.-H."/>
            <person name="Jabil R."/>
            <person name="James M.L."/>
            <person name="Jhangiani S.N."/>
            <person name="Johnson B."/>
            <person name="Johnson Q."/>
            <person name="Joshi V."/>
            <person name="Kalu J.B."/>
            <person name="Kam C."/>
            <person name="Kashfia A."/>
            <person name="Keebler J."/>
            <person name="Kisamo H."/>
            <person name="Kovar C.L."/>
            <person name="Lago L.A."/>
            <person name="Lai C.-Y."/>
            <person name="Laidlaw J."/>
            <person name="Lara F."/>
            <person name="Le T.-K."/>
            <person name="Lee S.L."/>
            <person name="Legall F.H."/>
            <person name="Lemon S.J."/>
            <person name="Lewis L.R."/>
            <person name="Li B."/>
            <person name="Liu Y."/>
            <person name="Liu Y.-S."/>
            <person name="Lopez J."/>
            <person name="Lozado R.J."/>
            <person name="Lu J."/>
            <person name="Madu R.C."/>
            <person name="Maheshwari M."/>
            <person name="Maheshwari R."/>
            <person name="Malloy K."/>
            <person name="Martinez E."/>
            <person name="Mathew T."/>
            <person name="Mercado I.C."/>
            <person name="Mercado C."/>
            <person name="Meyer B."/>
            <person name="Montgomery K."/>
            <person name="Morgan M.B."/>
            <person name="Munidasa M."/>
            <person name="Nazareth L.V."/>
            <person name="Nelson J."/>
            <person name="Ng B.M."/>
            <person name="Nguyen N.B."/>
            <person name="Nguyen P.Q."/>
            <person name="Nguyen T."/>
            <person name="Obregon M."/>
            <person name="Okwuonu G.O."/>
            <person name="Onwere C.G."/>
            <person name="Orozco G."/>
            <person name="Parra A."/>
            <person name="Patel S."/>
            <person name="Patil S."/>
            <person name="Perez A."/>
            <person name="Perez Y."/>
            <person name="Pham C."/>
            <person name="Primus E.L."/>
            <person name="Pu L.-L."/>
            <person name="Puazo M."/>
            <person name="Qin X."/>
            <person name="Quiroz J.B."/>
            <person name="Reese J."/>
            <person name="Richards S."/>
            <person name="Rives C.M."/>
            <person name="Robberts R."/>
            <person name="Ruiz S.J."/>
            <person name="Ruiz M.J."/>
            <person name="Santibanez J."/>
            <person name="Schneider B.W."/>
            <person name="Sisson I."/>
            <person name="Smith M."/>
            <person name="Sodergren E."/>
            <person name="Song X.-Z."/>
            <person name="Song B.B."/>
            <person name="Summersgill H."/>
            <person name="Thelus R."/>
            <person name="Thornton R.D."/>
            <person name="Trejos Z.Y."/>
            <person name="Usmani K."/>
            <person name="Vattathil S."/>
            <person name="Villasana D."/>
            <person name="Walker D.L."/>
            <person name="Wang S."/>
            <person name="Wang K."/>
            <person name="White C.S."/>
            <person name="Williams A.C."/>
            <person name="Williamson J."/>
            <person name="Wilson K."/>
            <person name="Woghiren I.O."/>
            <person name="Woodworth J.R."/>
            <person name="Worley K.C."/>
            <person name="Wright R.A."/>
            <person name="Wu W."/>
            <person name="Young L."/>
            <person name="Zhang L."/>
            <person name="Zhang J."/>
            <person name="Zhu Y."/>
            <person name="Muzny D.M."/>
            <person name="Weinstock G."/>
            <person name="Gibbs R.A."/>
        </authorList>
    </citation>
    <scope>NUCLEOTIDE SEQUENCE [LARGE SCALE GENOMIC DNA]</scope>
    <source>
        <strain evidence="3">LSR1</strain>
    </source>
</reference>
<dbReference type="Proteomes" id="UP000007819">
    <property type="component" value="Chromosome A3"/>
</dbReference>
<dbReference type="PANTHER" id="PTHR23210">
    <property type="entry name" value="ACTIVATING TRANSCRIPTION FACTOR 7 INTERACTING PROTEIN"/>
    <property type="match status" value="1"/>
</dbReference>
<dbReference type="GO" id="GO:0006355">
    <property type="term" value="P:regulation of DNA-templated transcription"/>
    <property type="evidence" value="ECO:0007669"/>
    <property type="project" value="TreeGrafter"/>
</dbReference>
<dbReference type="GO" id="GO:0005667">
    <property type="term" value="C:transcription regulator complex"/>
    <property type="evidence" value="ECO:0007669"/>
    <property type="project" value="TreeGrafter"/>
</dbReference>
<evidence type="ECO:0000313" key="2">
    <source>
        <dbReference type="EnsemblMetazoa" id="XP_029346979.1"/>
    </source>
</evidence>
<dbReference type="AlphaFoldDB" id="A0A8R2NSI7"/>
<dbReference type="OrthoDB" id="2434995at2759"/>
<dbReference type="GO" id="GO:0005634">
    <property type="term" value="C:nucleus"/>
    <property type="evidence" value="ECO:0007669"/>
    <property type="project" value="TreeGrafter"/>
</dbReference>
<feature type="domain" description="Activating transcription factor 7-interacting protein Fn3" evidence="1">
    <location>
        <begin position="390"/>
        <end position="483"/>
    </location>
</feature>
<reference evidence="2" key="2">
    <citation type="submission" date="2022-06" db="UniProtKB">
        <authorList>
            <consortium name="EnsemblMetazoa"/>
        </authorList>
    </citation>
    <scope>IDENTIFICATION</scope>
</reference>
<evidence type="ECO:0000313" key="3">
    <source>
        <dbReference type="Proteomes" id="UP000007819"/>
    </source>
</evidence>
<dbReference type="GO" id="GO:0003712">
    <property type="term" value="F:transcription coregulator activity"/>
    <property type="evidence" value="ECO:0007669"/>
    <property type="project" value="TreeGrafter"/>
</dbReference>
<keyword evidence="3" id="KW-1185">Reference proteome</keyword>
<dbReference type="InterPro" id="IPR026085">
    <property type="entry name" value="ATF7-int"/>
</dbReference>
<evidence type="ECO:0000259" key="1">
    <source>
        <dbReference type="Pfam" id="PF16794"/>
    </source>
</evidence>
<accession>A0A8R2NSI7</accession>
<name>A0A8R2NSI7_ACYPI</name>
<dbReference type="Pfam" id="PF16794">
    <property type="entry name" value="fn3_4"/>
    <property type="match status" value="1"/>
</dbReference>
<dbReference type="InterPro" id="IPR056565">
    <property type="entry name" value="Fn3_ATF7IP"/>
</dbReference>
<organism evidence="2 3">
    <name type="scientific">Acyrthosiphon pisum</name>
    <name type="common">Pea aphid</name>
    <dbReference type="NCBI Taxonomy" id="7029"/>
    <lineage>
        <taxon>Eukaryota</taxon>
        <taxon>Metazoa</taxon>
        <taxon>Ecdysozoa</taxon>
        <taxon>Arthropoda</taxon>
        <taxon>Hexapoda</taxon>
        <taxon>Insecta</taxon>
        <taxon>Pterygota</taxon>
        <taxon>Neoptera</taxon>
        <taxon>Paraneoptera</taxon>
        <taxon>Hemiptera</taxon>
        <taxon>Sternorrhyncha</taxon>
        <taxon>Aphidomorpha</taxon>
        <taxon>Aphidoidea</taxon>
        <taxon>Aphididae</taxon>
        <taxon>Macrosiphini</taxon>
        <taxon>Acyrthosiphon</taxon>
    </lineage>
</organism>
<dbReference type="EnsemblMetazoa" id="XM_029491119.1">
    <property type="protein sequence ID" value="XP_029346979.1"/>
    <property type="gene ID" value="LOC100168166"/>
</dbReference>
<dbReference type="PANTHER" id="PTHR23210:SF26">
    <property type="entry name" value="ACTIVATING TRANSCRIPTION FACTOR 7-INTERACTING PROTEIN 1"/>
    <property type="match status" value="1"/>
</dbReference>
<dbReference type="EnsemblMetazoa" id="XM_029491120.1">
    <property type="protein sequence ID" value="XP_029346980.1"/>
    <property type="gene ID" value="LOC100168166"/>
</dbReference>
<protein>
    <recommendedName>
        <fullName evidence="1">Activating transcription factor 7-interacting protein Fn3 domain-containing protein</fullName>
    </recommendedName>
</protein>